<evidence type="ECO:0000313" key="2">
    <source>
        <dbReference type="Proteomes" id="UP000261755"/>
    </source>
</evidence>
<protein>
    <submittedName>
        <fullName evidence="1">Uncharacterized protein</fullName>
    </submittedName>
</protein>
<proteinExistence type="predicted"/>
<dbReference type="Proteomes" id="UP000261755">
    <property type="component" value="Segment"/>
</dbReference>
<accession>A0A385IEP0</accession>
<name>A0A385IEP0_9CAUD</name>
<organism evidence="1 2">
    <name type="scientific">Escherichia phage PD38</name>
    <dbReference type="NCBI Taxonomy" id="2316016"/>
    <lineage>
        <taxon>Viruses</taxon>
        <taxon>Duplodnaviria</taxon>
        <taxon>Heunggongvirae</taxon>
        <taxon>Uroviricota</taxon>
        <taxon>Caudoviricetes</taxon>
        <taxon>Schitoviridae</taxon>
        <taxon>Enquatrovirinae</taxon>
        <taxon>Gamaleyavirus</taxon>
        <taxon>Gamaleyavirus Bp4</taxon>
    </lineage>
</organism>
<sequence length="69" mass="7643">MKVTNRSENNEVTFGDVEPTNGFIYNQTVCLKIHLPEGKPAAVAVETGKSFYLSANTFVTPINLEGYYL</sequence>
<dbReference type="EMBL" id="MH669274">
    <property type="protein sequence ID" value="AXY81306.1"/>
    <property type="molecule type" value="Genomic_DNA"/>
</dbReference>
<reference evidence="2" key="1">
    <citation type="submission" date="2018-07" db="EMBL/GenBank/DDBJ databases">
        <authorList>
            <person name="Liu G."/>
            <person name="Sun H."/>
            <person name="Ren H."/>
            <person name="Pan Q."/>
        </authorList>
    </citation>
    <scope>NUCLEOTIDE SEQUENCE [LARGE SCALE GENOMIC DNA]</scope>
</reference>
<evidence type="ECO:0000313" key="1">
    <source>
        <dbReference type="EMBL" id="AXY81306.1"/>
    </source>
</evidence>